<keyword evidence="6" id="KW-1185">Reference proteome</keyword>
<dbReference type="InterPro" id="IPR020904">
    <property type="entry name" value="Sc_DH/Rdtase_CS"/>
</dbReference>
<feature type="domain" description="Ketoreductase" evidence="4">
    <location>
        <begin position="20"/>
        <end position="195"/>
    </location>
</feature>
<sequence>MRSYSKLWSRHLPEGGWAAQSVLLTGASGGIGQALVDELAGAGARLLITGRRRPALEALAERHPDQVTVMAADLTRAEERQRLVERAREAGCTMLINAAGMNRVGLFEASSDAEIEALITLNLTSTLQLTRALLPQLLAAEHGWVVNLGSTFGTIGYPGQAGYCATKFALRGFTQALRRELADTRIHVLHVAPRATRTAMNVPEIEAMNQALGNAMDTPQRVARLVRRAIETGREETQLGGPERFFARLNAMLPSVVDRALRRQLPTIRRFIGKPRGEAP</sequence>
<evidence type="ECO:0000256" key="2">
    <source>
        <dbReference type="ARBA" id="ARBA00023002"/>
    </source>
</evidence>
<dbReference type="OrthoDB" id="7301144at2"/>
<dbReference type="PANTHER" id="PTHR44196">
    <property type="entry name" value="DEHYDROGENASE/REDUCTASE SDR FAMILY MEMBER 7B"/>
    <property type="match status" value="1"/>
</dbReference>
<dbReference type="Gene3D" id="3.40.50.720">
    <property type="entry name" value="NAD(P)-binding Rossmann-like Domain"/>
    <property type="match status" value="1"/>
</dbReference>
<evidence type="ECO:0000313" key="6">
    <source>
        <dbReference type="Proteomes" id="UP000306973"/>
    </source>
</evidence>
<dbReference type="InterPro" id="IPR057326">
    <property type="entry name" value="KR_dom"/>
</dbReference>
<keyword evidence="2" id="KW-0560">Oxidoreductase</keyword>
<dbReference type="SMART" id="SM00822">
    <property type="entry name" value="PKS_KR"/>
    <property type="match status" value="1"/>
</dbReference>
<protein>
    <submittedName>
        <fullName evidence="5">SDR family oxidoreductase</fullName>
    </submittedName>
</protein>
<name>A0A5R8MHX3_9GAMM</name>
<organism evidence="5 6">
    <name type="scientific">Halomonas urmiana</name>
    <dbReference type="NCBI Taxonomy" id="490901"/>
    <lineage>
        <taxon>Bacteria</taxon>
        <taxon>Pseudomonadati</taxon>
        <taxon>Pseudomonadota</taxon>
        <taxon>Gammaproteobacteria</taxon>
        <taxon>Oceanospirillales</taxon>
        <taxon>Halomonadaceae</taxon>
        <taxon>Halomonas</taxon>
    </lineage>
</organism>
<gene>
    <name evidence="5" type="ORF">FEI13_08845</name>
</gene>
<dbReference type="SUPFAM" id="SSF51735">
    <property type="entry name" value="NAD(P)-binding Rossmann-fold domains"/>
    <property type="match status" value="1"/>
</dbReference>
<dbReference type="AlphaFoldDB" id="A0A5R8MHX3"/>
<evidence type="ECO:0000256" key="3">
    <source>
        <dbReference type="RuleBase" id="RU000363"/>
    </source>
</evidence>
<evidence type="ECO:0000313" key="5">
    <source>
        <dbReference type="EMBL" id="TLF50770.1"/>
    </source>
</evidence>
<dbReference type="PRINTS" id="PR00081">
    <property type="entry name" value="GDHRDH"/>
</dbReference>
<dbReference type="RefSeq" id="WP_138181174.1">
    <property type="nucleotide sequence ID" value="NZ_VBUI01000011.1"/>
</dbReference>
<dbReference type="GO" id="GO:0016020">
    <property type="term" value="C:membrane"/>
    <property type="evidence" value="ECO:0007669"/>
    <property type="project" value="TreeGrafter"/>
</dbReference>
<dbReference type="PRINTS" id="PR00080">
    <property type="entry name" value="SDRFAMILY"/>
</dbReference>
<reference evidence="5 6" key="1">
    <citation type="journal article" date="2007" name="Int. J. Syst. Evol. Microbiol.">
        <title>Halomonas saccharevitans sp. nov., Halomonas arcis sp. nov. and Halomonas subterranea sp. nov., halophilic bacteria isolated from hypersaline environments of China.</title>
        <authorList>
            <person name="Xu X.W."/>
            <person name="Wu Y.H."/>
            <person name="Zhou Z."/>
            <person name="Wang C.S."/>
            <person name="Zhou Y.G."/>
            <person name="Zhang H.B."/>
            <person name="Wang Y."/>
            <person name="Wu M."/>
        </authorList>
    </citation>
    <scope>NUCLEOTIDE SEQUENCE [LARGE SCALE GENOMIC DNA]</scope>
    <source>
        <strain evidence="5 6">TBZ3</strain>
    </source>
</reference>
<dbReference type="InterPro" id="IPR002347">
    <property type="entry name" value="SDR_fam"/>
</dbReference>
<dbReference type="Pfam" id="PF00106">
    <property type="entry name" value="adh_short"/>
    <property type="match status" value="1"/>
</dbReference>
<dbReference type="Proteomes" id="UP000306973">
    <property type="component" value="Unassembled WGS sequence"/>
</dbReference>
<dbReference type="EMBL" id="VBUI01000011">
    <property type="protein sequence ID" value="TLF50770.1"/>
    <property type="molecule type" value="Genomic_DNA"/>
</dbReference>
<evidence type="ECO:0000256" key="1">
    <source>
        <dbReference type="ARBA" id="ARBA00006484"/>
    </source>
</evidence>
<dbReference type="InterPro" id="IPR036291">
    <property type="entry name" value="NAD(P)-bd_dom_sf"/>
</dbReference>
<proteinExistence type="inferred from homology"/>
<dbReference type="GO" id="GO:0016491">
    <property type="term" value="F:oxidoreductase activity"/>
    <property type="evidence" value="ECO:0007669"/>
    <property type="project" value="UniProtKB-KW"/>
</dbReference>
<dbReference type="PANTHER" id="PTHR44196:SF1">
    <property type="entry name" value="DEHYDROGENASE_REDUCTASE SDR FAMILY MEMBER 7B"/>
    <property type="match status" value="1"/>
</dbReference>
<dbReference type="PROSITE" id="PS00061">
    <property type="entry name" value="ADH_SHORT"/>
    <property type="match status" value="1"/>
</dbReference>
<comment type="similarity">
    <text evidence="1 3">Belongs to the short-chain dehydrogenases/reductases (SDR) family.</text>
</comment>
<accession>A0A5R8MHX3</accession>
<comment type="caution">
    <text evidence="5">The sequence shown here is derived from an EMBL/GenBank/DDBJ whole genome shotgun (WGS) entry which is preliminary data.</text>
</comment>
<dbReference type="NCBIfam" id="NF006565">
    <property type="entry name" value="PRK09072.1"/>
    <property type="match status" value="1"/>
</dbReference>
<evidence type="ECO:0000259" key="4">
    <source>
        <dbReference type="SMART" id="SM00822"/>
    </source>
</evidence>
<dbReference type="CDD" id="cd05233">
    <property type="entry name" value="SDR_c"/>
    <property type="match status" value="1"/>
</dbReference>